<keyword evidence="2 6" id="KW-0812">Transmembrane</keyword>
<evidence type="ECO:0000256" key="2">
    <source>
        <dbReference type="ARBA" id="ARBA00022692"/>
    </source>
</evidence>
<feature type="transmembrane region" description="Helical" evidence="6">
    <location>
        <begin position="321"/>
        <end position="340"/>
    </location>
</feature>
<name>A0A0C3LGK1_9AGAM</name>
<dbReference type="InterPro" id="IPR011701">
    <property type="entry name" value="MFS"/>
</dbReference>
<accession>A0A0C3LGK1</accession>
<feature type="transmembrane region" description="Helical" evidence="6">
    <location>
        <begin position="280"/>
        <end position="300"/>
    </location>
</feature>
<feature type="transmembrane region" description="Helical" evidence="6">
    <location>
        <begin position="255"/>
        <end position="274"/>
    </location>
</feature>
<dbReference type="Proteomes" id="UP000054248">
    <property type="component" value="Unassembled WGS sequence"/>
</dbReference>
<dbReference type="PRINTS" id="PR01036">
    <property type="entry name" value="TCRTETB"/>
</dbReference>
<dbReference type="CDD" id="cd17502">
    <property type="entry name" value="MFS_Azr1_MDR_like"/>
    <property type="match status" value="1"/>
</dbReference>
<feature type="domain" description="Major facilitator superfamily (MFS) profile" evidence="7">
    <location>
        <begin position="63"/>
        <end position="547"/>
    </location>
</feature>
<protein>
    <recommendedName>
        <fullName evidence="7">Major facilitator superfamily (MFS) profile domain-containing protein</fullName>
    </recommendedName>
</protein>
<dbReference type="GO" id="GO:0005886">
    <property type="term" value="C:plasma membrane"/>
    <property type="evidence" value="ECO:0007669"/>
    <property type="project" value="TreeGrafter"/>
</dbReference>
<evidence type="ECO:0000256" key="6">
    <source>
        <dbReference type="SAM" id="Phobius"/>
    </source>
</evidence>
<dbReference type="HOGENOM" id="CLU_000960_22_0_1"/>
<feature type="transmembrane region" description="Helical" evidence="6">
    <location>
        <begin position="127"/>
        <end position="145"/>
    </location>
</feature>
<keyword evidence="9" id="KW-1185">Reference proteome</keyword>
<reference evidence="8 9" key="1">
    <citation type="submission" date="2014-04" db="EMBL/GenBank/DDBJ databases">
        <authorList>
            <consortium name="DOE Joint Genome Institute"/>
            <person name="Kuo A."/>
            <person name="Girlanda M."/>
            <person name="Perotto S."/>
            <person name="Kohler A."/>
            <person name="Nagy L.G."/>
            <person name="Floudas D."/>
            <person name="Copeland A."/>
            <person name="Barry K.W."/>
            <person name="Cichocki N."/>
            <person name="Veneault-Fourrey C."/>
            <person name="LaButti K."/>
            <person name="Lindquist E.A."/>
            <person name="Lipzen A."/>
            <person name="Lundell T."/>
            <person name="Morin E."/>
            <person name="Murat C."/>
            <person name="Sun H."/>
            <person name="Tunlid A."/>
            <person name="Henrissat B."/>
            <person name="Grigoriev I.V."/>
            <person name="Hibbett D.S."/>
            <person name="Martin F."/>
            <person name="Nordberg H.P."/>
            <person name="Cantor M.N."/>
            <person name="Hua S.X."/>
        </authorList>
    </citation>
    <scope>NUCLEOTIDE SEQUENCE [LARGE SCALE GENOMIC DNA]</scope>
    <source>
        <strain evidence="8 9">MUT 4182</strain>
    </source>
</reference>
<sequence length="580" mass="62133">MSLQASQSQSTWQRPDGNLVPNAAHVSATEIPAPTLTGELPVESEQVPPPAPPFTGGLQFWLIFVALMVSTFLSAIDFTSVATALPTIVEQLHGTEFAWVGSAYSLGSTAVMPLVGGLSQVFGRRPVVLGSLVFFALGSGICGGAKNMSMLIGGRTIQGMGGGAILAVTTIIVGDLVPLSKRGAYMGLISGVWAVASAIGPPVGGAFSESNWRWLFYLNLPLTAIAMVLVWRFLHLRVPHDDLRSKMRRMDWTGNIIIIAGTTISIIALTWAGVKYPWSSYKVLVPLILGLASIAVFLVYEAKFAVEPVVPWELLSNRNSFLGYSTVFLHGIVSTAILFYLPVYFQGTLLQSPVKSGVSIFGNAFTIAPGAIVSGVTVAVFGVYRPQNFLGWALTITGVGLLSLLKVGSPTGQWIGFQLIEGVGLGLLYSAPQFPILSSLPVNKSAHALALLTFVRSYSQTWGVTIGASILQNELKKKLPAVFLSMFPAEGVEIAYAAIPQIHGLQEPIKTEVRAAFSASLRVTWLTMIGVSALGLVCVLGMRELKMHEVTDEEWGMKEKNEKQMDVEKDGGKIQTSYSS</sequence>
<reference evidence="9" key="2">
    <citation type="submission" date="2015-01" db="EMBL/GenBank/DDBJ databases">
        <title>Evolutionary Origins and Diversification of the Mycorrhizal Mutualists.</title>
        <authorList>
            <consortium name="DOE Joint Genome Institute"/>
            <consortium name="Mycorrhizal Genomics Consortium"/>
            <person name="Kohler A."/>
            <person name="Kuo A."/>
            <person name="Nagy L.G."/>
            <person name="Floudas D."/>
            <person name="Copeland A."/>
            <person name="Barry K.W."/>
            <person name="Cichocki N."/>
            <person name="Veneault-Fourrey C."/>
            <person name="LaButti K."/>
            <person name="Lindquist E.A."/>
            <person name="Lipzen A."/>
            <person name="Lundell T."/>
            <person name="Morin E."/>
            <person name="Murat C."/>
            <person name="Riley R."/>
            <person name="Ohm R."/>
            <person name="Sun H."/>
            <person name="Tunlid A."/>
            <person name="Henrissat B."/>
            <person name="Grigoriev I.V."/>
            <person name="Hibbett D.S."/>
            <person name="Martin F."/>
        </authorList>
    </citation>
    <scope>NUCLEOTIDE SEQUENCE [LARGE SCALE GENOMIC DNA]</scope>
    <source>
        <strain evidence="9">MUT 4182</strain>
    </source>
</reference>
<organism evidence="8 9">
    <name type="scientific">Tulasnella calospora MUT 4182</name>
    <dbReference type="NCBI Taxonomy" id="1051891"/>
    <lineage>
        <taxon>Eukaryota</taxon>
        <taxon>Fungi</taxon>
        <taxon>Dikarya</taxon>
        <taxon>Basidiomycota</taxon>
        <taxon>Agaricomycotina</taxon>
        <taxon>Agaricomycetes</taxon>
        <taxon>Cantharellales</taxon>
        <taxon>Tulasnellaceae</taxon>
        <taxon>Tulasnella</taxon>
    </lineage>
</organism>
<gene>
    <name evidence="8" type="ORF">M407DRAFT_220232</name>
</gene>
<keyword evidence="3 6" id="KW-1133">Transmembrane helix</keyword>
<dbReference type="Gene3D" id="1.20.1250.20">
    <property type="entry name" value="MFS general substrate transporter like domains"/>
    <property type="match status" value="1"/>
</dbReference>
<feature type="transmembrane region" description="Helical" evidence="6">
    <location>
        <begin position="389"/>
        <end position="408"/>
    </location>
</feature>
<comment type="subcellular location">
    <subcellularLocation>
        <location evidence="1">Membrane</location>
        <topology evidence="1">Multi-pass membrane protein</topology>
    </subcellularLocation>
</comment>
<evidence type="ECO:0000256" key="3">
    <source>
        <dbReference type="ARBA" id="ARBA00022989"/>
    </source>
</evidence>
<feature type="region of interest" description="Disordered" evidence="5">
    <location>
        <begin position="558"/>
        <end position="580"/>
    </location>
</feature>
<dbReference type="OrthoDB" id="3437016at2759"/>
<dbReference type="EMBL" id="KN823169">
    <property type="protein sequence ID" value="KIO20597.1"/>
    <property type="molecule type" value="Genomic_DNA"/>
</dbReference>
<evidence type="ECO:0000313" key="9">
    <source>
        <dbReference type="Proteomes" id="UP000054248"/>
    </source>
</evidence>
<feature type="transmembrane region" description="Helical" evidence="6">
    <location>
        <begin position="97"/>
        <end position="115"/>
    </location>
</feature>
<feature type="transmembrane region" description="Helical" evidence="6">
    <location>
        <begin position="60"/>
        <end position="85"/>
    </location>
</feature>
<evidence type="ECO:0000313" key="8">
    <source>
        <dbReference type="EMBL" id="KIO20597.1"/>
    </source>
</evidence>
<dbReference type="Pfam" id="PF07690">
    <property type="entry name" value="MFS_1"/>
    <property type="match status" value="1"/>
</dbReference>
<evidence type="ECO:0000259" key="7">
    <source>
        <dbReference type="PROSITE" id="PS50850"/>
    </source>
</evidence>
<dbReference type="AlphaFoldDB" id="A0A0C3LGK1"/>
<dbReference type="GO" id="GO:0022857">
    <property type="term" value="F:transmembrane transporter activity"/>
    <property type="evidence" value="ECO:0007669"/>
    <property type="project" value="InterPro"/>
</dbReference>
<dbReference type="PANTHER" id="PTHR23501:SF102">
    <property type="entry name" value="DRUG TRANSPORTER, PUTATIVE (AFU_ORTHOLOGUE AFUA_3G08530)-RELATED"/>
    <property type="match status" value="1"/>
</dbReference>
<dbReference type="SUPFAM" id="SSF103473">
    <property type="entry name" value="MFS general substrate transporter"/>
    <property type="match status" value="1"/>
</dbReference>
<dbReference type="PROSITE" id="PS50850">
    <property type="entry name" value="MFS"/>
    <property type="match status" value="1"/>
</dbReference>
<evidence type="ECO:0000256" key="5">
    <source>
        <dbReference type="SAM" id="MobiDB-lite"/>
    </source>
</evidence>
<dbReference type="PANTHER" id="PTHR23501">
    <property type="entry name" value="MAJOR FACILITATOR SUPERFAMILY"/>
    <property type="match status" value="1"/>
</dbReference>
<feature type="transmembrane region" description="Helical" evidence="6">
    <location>
        <begin position="214"/>
        <end position="234"/>
    </location>
</feature>
<evidence type="ECO:0000256" key="4">
    <source>
        <dbReference type="ARBA" id="ARBA00023136"/>
    </source>
</evidence>
<dbReference type="InterPro" id="IPR036259">
    <property type="entry name" value="MFS_trans_sf"/>
</dbReference>
<dbReference type="InterPro" id="IPR020846">
    <property type="entry name" value="MFS_dom"/>
</dbReference>
<feature type="compositionally biased region" description="Basic and acidic residues" evidence="5">
    <location>
        <begin position="558"/>
        <end position="572"/>
    </location>
</feature>
<proteinExistence type="predicted"/>
<evidence type="ECO:0000256" key="1">
    <source>
        <dbReference type="ARBA" id="ARBA00004141"/>
    </source>
</evidence>
<feature type="transmembrane region" description="Helical" evidence="6">
    <location>
        <begin position="360"/>
        <end position="382"/>
    </location>
</feature>
<feature type="transmembrane region" description="Helical" evidence="6">
    <location>
        <begin position="184"/>
        <end position="208"/>
    </location>
</feature>
<feature type="transmembrane region" description="Helical" evidence="6">
    <location>
        <begin position="157"/>
        <end position="177"/>
    </location>
</feature>
<keyword evidence="4 6" id="KW-0472">Membrane</keyword>
<feature type="transmembrane region" description="Helical" evidence="6">
    <location>
        <begin position="519"/>
        <end position="540"/>
    </location>
</feature>